<feature type="region of interest" description="Disordered" evidence="1">
    <location>
        <begin position="20"/>
        <end position="41"/>
    </location>
</feature>
<dbReference type="InterPro" id="IPR049050">
    <property type="entry name" value="nSTAND3"/>
</dbReference>
<gene>
    <name evidence="3" type="ORF">MEDL_13406</name>
</gene>
<dbReference type="EMBL" id="CAJPWZ010000692">
    <property type="protein sequence ID" value="CAG2198655.1"/>
    <property type="molecule type" value="Genomic_DNA"/>
</dbReference>
<evidence type="ECO:0000259" key="2">
    <source>
        <dbReference type="Pfam" id="PF20720"/>
    </source>
</evidence>
<evidence type="ECO:0000313" key="4">
    <source>
        <dbReference type="Proteomes" id="UP000683360"/>
    </source>
</evidence>
<evidence type="ECO:0000313" key="3">
    <source>
        <dbReference type="EMBL" id="CAG2198655.1"/>
    </source>
</evidence>
<name>A0A8S3QU23_MYTED</name>
<accession>A0A8S3QU23</accession>
<dbReference type="AlphaFoldDB" id="A0A8S3QU23"/>
<proteinExistence type="predicted"/>
<reference evidence="3" key="1">
    <citation type="submission" date="2021-03" db="EMBL/GenBank/DDBJ databases">
        <authorList>
            <person name="Bekaert M."/>
        </authorList>
    </citation>
    <scope>NUCLEOTIDE SEQUENCE</scope>
</reference>
<organism evidence="3 4">
    <name type="scientific">Mytilus edulis</name>
    <name type="common">Blue mussel</name>
    <dbReference type="NCBI Taxonomy" id="6550"/>
    <lineage>
        <taxon>Eukaryota</taxon>
        <taxon>Metazoa</taxon>
        <taxon>Spiralia</taxon>
        <taxon>Lophotrochozoa</taxon>
        <taxon>Mollusca</taxon>
        <taxon>Bivalvia</taxon>
        <taxon>Autobranchia</taxon>
        <taxon>Pteriomorphia</taxon>
        <taxon>Mytilida</taxon>
        <taxon>Mytiloidea</taxon>
        <taxon>Mytilidae</taxon>
        <taxon>Mytilinae</taxon>
        <taxon>Mytilus</taxon>
    </lineage>
</organism>
<evidence type="ECO:0000256" key="1">
    <source>
        <dbReference type="SAM" id="MobiDB-lite"/>
    </source>
</evidence>
<keyword evidence="4" id="KW-1185">Reference proteome</keyword>
<comment type="caution">
    <text evidence="3">The sequence shown here is derived from an EMBL/GenBank/DDBJ whole genome shotgun (WGS) entry which is preliminary data.</text>
</comment>
<dbReference type="Pfam" id="PF20720">
    <property type="entry name" value="nSTAND3"/>
    <property type="match status" value="1"/>
</dbReference>
<protein>
    <recommendedName>
        <fullName evidence="2">Novel STAND NTPase 3 domain-containing protein</fullName>
    </recommendedName>
</protein>
<feature type="domain" description="Novel STAND NTPase 3" evidence="2">
    <location>
        <begin position="147"/>
        <end position="310"/>
    </location>
</feature>
<dbReference type="Proteomes" id="UP000683360">
    <property type="component" value="Unassembled WGS sequence"/>
</dbReference>
<sequence length="690" mass="81064">MEEKSSNSYRSFSEVTNTFTDLGFDESMSEPPTPLPTRRPRIDSELSCSVSTMSEISTSSSQLQTQNRPGCHVRIYNMHIANADLRTVHTEKAEITNVNIDKAENVNSSNDSNKTNSRNTDAGLKIIDDAEWHIRLHEEKGIRLNNTHVFHEAVKKLGWNKVIVIVGNSGCGKRSLSMELLRHFSNDETECGCTPVIIKDSCDWNTHVNPKCEYIILLDSLCGSAGIFNREHFLKWDPYFKDILKYIKNSKEFNEPFFVIMTMRDKIWKENKIFFREYDLFRELENYIFDMTNEYGFSCKEKYMMLSNILSKSYKQKLTRVQICSEYRQEYLEESNSHDLKISERTLKHISRISTPVGFLRCIVEFVGNERHTKKGSVFFERPLDLLVNELNFLLHLEENKENLYHYFLLILIVWHDGCFYLNRPLQCEEDILSLINEDNETKILNFFYNFTISKRNGIYFKFSEEMNCCELTHEALSDAVCLSLGKRCIAFVLKKCSNHFLSEYIHVNAKYDNNRIQVIQKNYSCLSQRFIKELLGKKFEIVSTHEALDSEEFVQNFIQNLTKDMKCYATIAVDEKCYGLLWFLFNQEKPKFKLIKYILRNPPLPMKKPEKKAFQKWWSGTLDNCMWAACHLGCDDSFTLLKEYIELSDKHVRTAERSRNSDFKETVRECKRKQDEQRQQDKKSSCNIL</sequence>